<dbReference type="AlphaFoldDB" id="A0A0E2HGN0"/>
<evidence type="ECO:0000313" key="1">
    <source>
        <dbReference type="EMBL" id="ENZ19322.1"/>
    </source>
</evidence>
<accession>A0A0E2HGN0</accession>
<name>A0A0E2HGN0_9FIRM</name>
<sequence>MMLDKYGMKIQVREGICANRFFPLFFFHKIGDIFQNTSNREI</sequence>
<dbReference type="HOGENOM" id="CLU_3249496_0_0_9"/>
<comment type="caution">
    <text evidence="1">The sequence shown here is derived from an EMBL/GenBank/DDBJ whole genome shotgun (WGS) entry which is preliminary data.</text>
</comment>
<proteinExistence type="predicted"/>
<evidence type="ECO:0000313" key="2">
    <source>
        <dbReference type="Proteomes" id="UP000013085"/>
    </source>
</evidence>
<protein>
    <submittedName>
        <fullName evidence="1">Uncharacterized protein</fullName>
    </submittedName>
</protein>
<dbReference type="Proteomes" id="UP000013085">
    <property type="component" value="Unassembled WGS sequence"/>
</dbReference>
<reference evidence="1 2" key="1">
    <citation type="submission" date="2013-01" db="EMBL/GenBank/DDBJ databases">
        <title>The Genome Sequence of Clostridium clostridioforme 90A8.</title>
        <authorList>
            <consortium name="The Broad Institute Genome Sequencing Platform"/>
            <person name="Earl A."/>
            <person name="Ward D."/>
            <person name="Feldgarden M."/>
            <person name="Gevers D."/>
            <person name="Courvalin P."/>
            <person name="Lambert T."/>
            <person name="Walker B."/>
            <person name="Young S.K."/>
            <person name="Zeng Q."/>
            <person name="Gargeya S."/>
            <person name="Fitzgerald M."/>
            <person name="Haas B."/>
            <person name="Abouelleil A."/>
            <person name="Alvarado L."/>
            <person name="Arachchi H.M."/>
            <person name="Berlin A.M."/>
            <person name="Chapman S.B."/>
            <person name="Dewar J."/>
            <person name="Goldberg J."/>
            <person name="Griggs A."/>
            <person name="Gujja S."/>
            <person name="Hansen M."/>
            <person name="Howarth C."/>
            <person name="Imamovic A."/>
            <person name="Larimer J."/>
            <person name="McCowan C."/>
            <person name="Murphy C."/>
            <person name="Neiman D."/>
            <person name="Pearson M."/>
            <person name="Priest M."/>
            <person name="Roberts A."/>
            <person name="Saif S."/>
            <person name="Shea T."/>
            <person name="Sisk P."/>
            <person name="Sykes S."/>
            <person name="Wortman J."/>
            <person name="Nusbaum C."/>
            <person name="Birren B."/>
        </authorList>
    </citation>
    <scope>NUCLEOTIDE SEQUENCE [LARGE SCALE GENOMIC DNA]</scope>
    <source>
        <strain evidence="1 2">90A8</strain>
    </source>
</reference>
<dbReference type="PATRIC" id="fig|999408.3.peg.754"/>
<dbReference type="EMBL" id="AGYR01000005">
    <property type="protein sequence ID" value="ENZ19322.1"/>
    <property type="molecule type" value="Genomic_DNA"/>
</dbReference>
<gene>
    <name evidence="1" type="ORF">HMPREF1090_00706</name>
</gene>
<organism evidence="1 2">
    <name type="scientific">[Clostridium] clostridioforme 90A8</name>
    <dbReference type="NCBI Taxonomy" id="999408"/>
    <lineage>
        <taxon>Bacteria</taxon>
        <taxon>Bacillati</taxon>
        <taxon>Bacillota</taxon>
        <taxon>Clostridia</taxon>
        <taxon>Lachnospirales</taxon>
        <taxon>Lachnospiraceae</taxon>
        <taxon>Enterocloster</taxon>
    </lineage>
</organism>